<dbReference type="NCBIfam" id="NF003792">
    <property type="entry name" value="PRK05380.1"/>
    <property type="match status" value="1"/>
</dbReference>
<comment type="catalytic activity">
    <reaction evidence="9">
        <text>UTP + L-glutamine + ATP + H2O = CTP + L-glutamate + ADP + phosphate + 2 H(+)</text>
        <dbReference type="Rhea" id="RHEA:26426"/>
        <dbReference type="ChEBI" id="CHEBI:15377"/>
        <dbReference type="ChEBI" id="CHEBI:15378"/>
        <dbReference type="ChEBI" id="CHEBI:29985"/>
        <dbReference type="ChEBI" id="CHEBI:30616"/>
        <dbReference type="ChEBI" id="CHEBI:37563"/>
        <dbReference type="ChEBI" id="CHEBI:43474"/>
        <dbReference type="ChEBI" id="CHEBI:46398"/>
        <dbReference type="ChEBI" id="CHEBI:58359"/>
        <dbReference type="ChEBI" id="CHEBI:456216"/>
        <dbReference type="EC" id="6.3.4.2"/>
    </reaction>
</comment>
<dbReference type="GO" id="GO:0003883">
    <property type="term" value="F:CTP synthase activity"/>
    <property type="evidence" value="ECO:0007669"/>
    <property type="project" value="UniProtKB-EC"/>
</dbReference>
<keyword evidence="13" id="KW-1185">Reference proteome</keyword>
<evidence type="ECO:0000313" key="13">
    <source>
        <dbReference type="Proteomes" id="UP001208245"/>
    </source>
</evidence>
<comment type="pathway">
    <text evidence="1">Pyrimidine metabolism; CTP biosynthesis via de novo pathway; CTP from UDP: step 2/2.</text>
</comment>
<evidence type="ECO:0000259" key="10">
    <source>
        <dbReference type="Pfam" id="PF00117"/>
    </source>
</evidence>
<dbReference type="Pfam" id="PF00117">
    <property type="entry name" value="GATase"/>
    <property type="match status" value="1"/>
</dbReference>
<dbReference type="InterPro" id="IPR017926">
    <property type="entry name" value="GATASE"/>
</dbReference>
<keyword evidence="4 12" id="KW-0436">Ligase</keyword>
<dbReference type="CDD" id="cd03113">
    <property type="entry name" value="CTPS_N"/>
    <property type="match status" value="1"/>
</dbReference>
<dbReference type="RefSeq" id="WP_263821693.1">
    <property type="nucleotide sequence ID" value="NZ_JAOXHK010000002.1"/>
</dbReference>
<feature type="domain" description="CTP synthase N-terminal" evidence="11">
    <location>
        <begin position="9"/>
        <end position="273"/>
    </location>
</feature>
<comment type="similarity">
    <text evidence="2">Belongs to the CTP synthase family.</text>
</comment>
<dbReference type="NCBIfam" id="TIGR00337">
    <property type="entry name" value="PyrG"/>
    <property type="match status" value="1"/>
</dbReference>
<keyword evidence="7" id="KW-0315">Glutamine amidotransferase</keyword>
<dbReference type="InterPro" id="IPR004468">
    <property type="entry name" value="CTP_synthase"/>
</dbReference>
<dbReference type="SUPFAM" id="SSF52540">
    <property type="entry name" value="P-loop containing nucleoside triphosphate hydrolases"/>
    <property type="match status" value="1"/>
</dbReference>
<comment type="caution">
    <text evidence="12">The sequence shown here is derived from an EMBL/GenBank/DDBJ whole genome shotgun (WGS) entry which is preliminary data.</text>
</comment>
<feature type="domain" description="Glutamine amidotransferase" evidence="10">
    <location>
        <begin position="309"/>
        <end position="525"/>
    </location>
</feature>
<protein>
    <recommendedName>
        <fullName evidence="3">CTP synthase (glutamine hydrolyzing)</fullName>
        <ecNumber evidence="3">6.3.4.2</ecNumber>
    </recommendedName>
</protein>
<evidence type="ECO:0000256" key="8">
    <source>
        <dbReference type="ARBA" id="ARBA00022975"/>
    </source>
</evidence>
<evidence type="ECO:0000256" key="1">
    <source>
        <dbReference type="ARBA" id="ARBA00005171"/>
    </source>
</evidence>
<evidence type="ECO:0000256" key="9">
    <source>
        <dbReference type="ARBA" id="ARBA00047781"/>
    </source>
</evidence>
<dbReference type="Gene3D" id="3.40.50.880">
    <property type="match status" value="1"/>
</dbReference>
<evidence type="ECO:0000256" key="2">
    <source>
        <dbReference type="ARBA" id="ARBA00007533"/>
    </source>
</evidence>
<keyword evidence="8" id="KW-0665">Pyrimidine biosynthesis</keyword>
<dbReference type="EC" id="6.3.4.2" evidence="3"/>
<name>A0ABT3BMA8_9BACT</name>
<evidence type="ECO:0000256" key="6">
    <source>
        <dbReference type="ARBA" id="ARBA00022840"/>
    </source>
</evidence>
<evidence type="ECO:0000256" key="7">
    <source>
        <dbReference type="ARBA" id="ARBA00022962"/>
    </source>
</evidence>
<evidence type="ECO:0000256" key="4">
    <source>
        <dbReference type="ARBA" id="ARBA00022598"/>
    </source>
</evidence>
<evidence type="ECO:0000256" key="3">
    <source>
        <dbReference type="ARBA" id="ARBA00012291"/>
    </source>
</evidence>
<keyword evidence="6" id="KW-0067">ATP-binding</keyword>
<dbReference type="SUPFAM" id="SSF52317">
    <property type="entry name" value="Class I glutamine amidotransferase-like"/>
    <property type="match status" value="1"/>
</dbReference>
<dbReference type="EMBL" id="JAOXHL010000001">
    <property type="protein sequence ID" value="MCV3728369.1"/>
    <property type="molecule type" value="Genomic_DNA"/>
</dbReference>
<dbReference type="Proteomes" id="UP001208245">
    <property type="component" value="Unassembled WGS sequence"/>
</dbReference>
<dbReference type="Gene3D" id="3.40.50.300">
    <property type="entry name" value="P-loop containing nucleotide triphosphate hydrolases"/>
    <property type="match status" value="1"/>
</dbReference>
<dbReference type="PANTHER" id="PTHR11550">
    <property type="entry name" value="CTP SYNTHASE"/>
    <property type="match status" value="1"/>
</dbReference>
<dbReference type="InterPro" id="IPR017456">
    <property type="entry name" value="CTP_synthase_N"/>
</dbReference>
<evidence type="ECO:0000313" key="12">
    <source>
        <dbReference type="EMBL" id="MCV3728369.1"/>
    </source>
</evidence>
<sequence>MSQKSQKTKYIFITGGVYSSLGKGVSASSIGRILVELGFKVAMQKLDPYLNVDPTYLSPYQHGEVFVTKDGKQADLDLGTYERFIDIDLNEYASISAGKIYSEITYKERHNKFKNVTVQTVPHVTNHIISYVRKVSETLDVDFVIVEIGGTIGDIESLPFIEAITQFIHQYGRENVMSVHCSPLIYIDNVKELKTKPTQHSVHTLRSLGIQPDILLLRSTHEVDKQTIEKLAWSCLVPHDNIFVAQDVPSVYLLPNMLFKQKIHKSILDYFKLQVKTATLSHWYTFTNQITAAKLHHLKIAIIGQYIELPDAYKSVIESLNIAAYSYSVDLELILIQAKTIEEANVAAQLDGLDAIIIPSFVGNEDGFTGSVCALKHARLNDIPTLVIGNSMNIFVYDFLANIKHEIPQTKFDKEHSVLYLKDYFDLTNNVKFGSYLTNLSKDSRSYEFFKKTKINMRHLQRTIIHKEQLEAILCDDLIIAGLDEDHNIDVLEYKDKKYMIACSFNPEFSTRPFKVNPYFSALLKVCIEGV</sequence>
<reference evidence="12 13" key="1">
    <citation type="journal article" date="2020" name="Int. J. Syst. Evol. Microbiol.">
        <title>Ureaplasma miroungigenitalium sp. nov. isolated from northern elephant seals (Mirounga angustirostris) and Ureaplasma zalophigenitalium sp. nov. isolated from California sea lions (Zalophus californianus).</title>
        <authorList>
            <person name="Volokhov D.V."/>
            <person name="Gulland F.M."/>
            <person name="Gao Y."/>
            <person name="Chizhikov V.E."/>
        </authorList>
    </citation>
    <scope>NUCLEOTIDE SEQUENCE [LARGE SCALE GENOMIC DNA]</scope>
    <source>
        <strain evidence="12 13">ES3182-GEN</strain>
    </source>
</reference>
<organism evidence="12 13">
    <name type="scientific">Ureaplasma miroungigenitalium</name>
    <dbReference type="NCBI Taxonomy" id="1042321"/>
    <lineage>
        <taxon>Bacteria</taxon>
        <taxon>Bacillati</taxon>
        <taxon>Mycoplasmatota</taxon>
        <taxon>Mycoplasmoidales</taxon>
        <taxon>Mycoplasmoidaceae</taxon>
        <taxon>Ureaplasma</taxon>
    </lineage>
</organism>
<proteinExistence type="inferred from homology"/>
<dbReference type="Pfam" id="PF06418">
    <property type="entry name" value="CTP_synth_N"/>
    <property type="match status" value="1"/>
</dbReference>
<gene>
    <name evidence="12" type="ORF">OF376_01040</name>
</gene>
<evidence type="ECO:0000256" key="5">
    <source>
        <dbReference type="ARBA" id="ARBA00022741"/>
    </source>
</evidence>
<accession>A0ABT3BMA8</accession>
<dbReference type="InterPro" id="IPR029062">
    <property type="entry name" value="Class_I_gatase-like"/>
</dbReference>
<dbReference type="InterPro" id="IPR027417">
    <property type="entry name" value="P-loop_NTPase"/>
</dbReference>
<dbReference type="PANTHER" id="PTHR11550:SF0">
    <property type="entry name" value="CTP SYNTHASE-RELATED"/>
    <property type="match status" value="1"/>
</dbReference>
<evidence type="ECO:0000259" key="11">
    <source>
        <dbReference type="Pfam" id="PF06418"/>
    </source>
</evidence>
<keyword evidence="5" id="KW-0547">Nucleotide-binding</keyword>